<dbReference type="InterPro" id="IPR015793">
    <property type="entry name" value="Pyrv_Knase_brl"/>
</dbReference>
<dbReference type="InterPro" id="IPR001697">
    <property type="entry name" value="Pyr_Knase"/>
</dbReference>
<accession>A0A410WWB1</accession>
<keyword evidence="8 18" id="KW-0808">Transferase</keyword>
<comment type="similarity">
    <text evidence="4">In the C-terminal section; belongs to the PEP-utilizing enzyme family.</text>
</comment>
<dbReference type="OrthoDB" id="9812123at2"/>
<dbReference type="InterPro" id="IPR040442">
    <property type="entry name" value="Pyrv_kinase-like_dom_sf"/>
</dbReference>
<reference evidence="21 24" key="2">
    <citation type="submission" date="2022-05" db="EMBL/GenBank/DDBJ databases">
        <title>Genome Sequencing of Bee-Associated Microbes.</title>
        <authorList>
            <person name="Dunlap C."/>
        </authorList>
    </citation>
    <scope>NUCLEOTIDE SEQUENCE [LARGE SCALE GENOMIC DNA]</scope>
    <source>
        <strain evidence="21 24">NRRL B-23120</strain>
    </source>
</reference>
<dbReference type="EC" id="2.7.1.40" evidence="6 17"/>
<evidence type="ECO:0000256" key="16">
    <source>
        <dbReference type="ARBA" id="ARBA00023317"/>
    </source>
</evidence>
<dbReference type="SUPFAM" id="SSF52935">
    <property type="entry name" value="PK C-terminal domain-like"/>
    <property type="match status" value="1"/>
</dbReference>
<evidence type="ECO:0000256" key="9">
    <source>
        <dbReference type="ARBA" id="ARBA00022723"/>
    </source>
</evidence>
<dbReference type="Gene3D" id="3.40.1380.20">
    <property type="entry name" value="Pyruvate kinase, C-terminal domain"/>
    <property type="match status" value="1"/>
</dbReference>
<dbReference type="InterPro" id="IPR015806">
    <property type="entry name" value="Pyrv_Knase_insert_dom_sf"/>
</dbReference>
<dbReference type="InterPro" id="IPR015813">
    <property type="entry name" value="Pyrv/PenolPyrv_kinase-like_dom"/>
</dbReference>
<dbReference type="GeneID" id="95375924"/>
<dbReference type="InterPro" id="IPR036918">
    <property type="entry name" value="Pyrv_Knase_C_sf"/>
</dbReference>
<dbReference type="InterPro" id="IPR018209">
    <property type="entry name" value="Pyrv_Knase_AS"/>
</dbReference>
<evidence type="ECO:0000256" key="3">
    <source>
        <dbReference type="ARBA" id="ARBA00004997"/>
    </source>
</evidence>
<evidence type="ECO:0000256" key="17">
    <source>
        <dbReference type="NCBIfam" id="TIGR01064"/>
    </source>
</evidence>
<comment type="similarity">
    <text evidence="5 18">Belongs to the pyruvate kinase family.</text>
</comment>
<proteinExistence type="inferred from homology"/>
<keyword evidence="15 18" id="KW-0324">Glycolysis</keyword>
<dbReference type="FunFam" id="3.20.20.60:FF:000001">
    <property type="entry name" value="Pyruvate kinase"/>
    <property type="match status" value="1"/>
</dbReference>
<evidence type="ECO:0000256" key="18">
    <source>
        <dbReference type="RuleBase" id="RU000504"/>
    </source>
</evidence>
<keyword evidence="14" id="KW-0630">Potassium</keyword>
<dbReference type="PROSITE" id="PS00110">
    <property type="entry name" value="PYRUVATE_KINASE"/>
    <property type="match status" value="1"/>
</dbReference>
<evidence type="ECO:0000313" key="24">
    <source>
        <dbReference type="Proteomes" id="UP001527202"/>
    </source>
</evidence>
<evidence type="ECO:0000259" key="20">
    <source>
        <dbReference type="Pfam" id="PF02887"/>
    </source>
</evidence>
<dbReference type="Proteomes" id="UP001527202">
    <property type="component" value="Unassembled WGS sequence"/>
</dbReference>
<dbReference type="Gene3D" id="2.40.33.10">
    <property type="entry name" value="PK beta-barrel domain-like"/>
    <property type="match status" value="1"/>
</dbReference>
<reference evidence="22 23" key="1">
    <citation type="submission" date="2018-01" db="EMBL/GenBank/DDBJ databases">
        <title>The whole genome sequencing and assembly of Paenibacillus chitinolyticus KCCM 41400 strain.</title>
        <authorList>
            <person name="Kim J.-Y."/>
            <person name="Park M.-K."/>
            <person name="Lee Y.-J."/>
            <person name="Yi H."/>
            <person name="Bahn Y.-S."/>
            <person name="Kim J.F."/>
            <person name="Lee D.-W."/>
        </authorList>
    </citation>
    <scope>NUCLEOTIDE SEQUENCE [LARGE SCALE GENOMIC DNA]</scope>
    <source>
        <strain evidence="22 23">KCCM 41400</strain>
    </source>
</reference>
<evidence type="ECO:0000313" key="21">
    <source>
        <dbReference type="EMBL" id="MCY9598647.1"/>
    </source>
</evidence>
<dbReference type="GO" id="GO:0006950">
    <property type="term" value="P:response to stress"/>
    <property type="evidence" value="ECO:0007669"/>
    <property type="project" value="UniProtKB-ARBA"/>
</dbReference>
<dbReference type="GO" id="GO:0000287">
    <property type="term" value="F:magnesium ion binding"/>
    <property type="evidence" value="ECO:0007669"/>
    <property type="project" value="UniProtKB-UniRule"/>
</dbReference>
<keyword evidence="11 18" id="KW-0418">Kinase</keyword>
<evidence type="ECO:0000256" key="4">
    <source>
        <dbReference type="ARBA" id="ARBA00006237"/>
    </source>
</evidence>
<comment type="cofactor">
    <cofactor evidence="1">
        <name>Mg(2+)</name>
        <dbReference type="ChEBI" id="CHEBI:18420"/>
    </cofactor>
</comment>
<dbReference type="AlphaFoldDB" id="A0A410WWB1"/>
<keyword evidence="16 22" id="KW-0670">Pyruvate</keyword>
<dbReference type="NCBIfam" id="TIGR01064">
    <property type="entry name" value="pyruv_kin"/>
    <property type="match status" value="1"/>
</dbReference>
<dbReference type="Pfam" id="PF02887">
    <property type="entry name" value="PK_C"/>
    <property type="match status" value="1"/>
</dbReference>
<dbReference type="Gene3D" id="3.20.20.60">
    <property type="entry name" value="Phosphoenolpyruvate-binding domains"/>
    <property type="match status" value="1"/>
</dbReference>
<keyword evidence="24" id="KW-1185">Reference proteome</keyword>
<feature type="domain" description="Pyruvate kinase C-terminal" evidence="20">
    <location>
        <begin position="357"/>
        <end position="469"/>
    </location>
</feature>
<dbReference type="Pfam" id="PF00224">
    <property type="entry name" value="PK"/>
    <property type="match status" value="1"/>
</dbReference>
<evidence type="ECO:0000313" key="22">
    <source>
        <dbReference type="EMBL" id="QAV18729.1"/>
    </source>
</evidence>
<dbReference type="NCBIfam" id="NF004491">
    <property type="entry name" value="PRK05826.1"/>
    <property type="match status" value="1"/>
</dbReference>
<protein>
    <recommendedName>
        <fullName evidence="7 17">Pyruvate kinase</fullName>
        <ecNumber evidence="6 17">2.7.1.40</ecNumber>
    </recommendedName>
</protein>
<dbReference type="InterPro" id="IPR011037">
    <property type="entry name" value="Pyrv_Knase-like_insert_dom_sf"/>
</dbReference>
<dbReference type="InterPro" id="IPR015795">
    <property type="entry name" value="Pyrv_Knase_C"/>
</dbReference>
<comment type="pathway">
    <text evidence="3 18">Carbohydrate degradation; glycolysis; pyruvate from D-glyceraldehyde 3-phosphate: step 5/5.</text>
</comment>
<dbReference type="RefSeq" id="WP_042227851.1">
    <property type="nucleotide sequence ID" value="NZ_CP026520.1"/>
</dbReference>
<evidence type="ECO:0000256" key="6">
    <source>
        <dbReference type="ARBA" id="ARBA00012142"/>
    </source>
</evidence>
<dbReference type="PANTHER" id="PTHR11817">
    <property type="entry name" value="PYRUVATE KINASE"/>
    <property type="match status" value="1"/>
</dbReference>
<dbReference type="GO" id="GO:0005524">
    <property type="term" value="F:ATP binding"/>
    <property type="evidence" value="ECO:0007669"/>
    <property type="project" value="UniProtKB-KW"/>
</dbReference>
<comment type="catalytic activity">
    <reaction evidence="18">
        <text>pyruvate + ATP = phosphoenolpyruvate + ADP + H(+)</text>
        <dbReference type="Rhea" id="RHEA:18157"/>
        <dbReference type="ChEBI" id="CHEBI:15361"/>
        <dbReference type="ChEBI" id="CHEBI:15378"/>
        <dbReference type="ChEBI" id="CHEBI:30616"/>
        <dbReference type="ChEBI" id="CHEBI:58702"/>
        <dbReference type="ChEBI" id="CHEBI:456216"/>
        <dbReference type="EC" id="2.7.1.40"/>
    </reaction>
</comment>
<dbReference type="Proteomes" id="UP000288943">
    <property type="component" value="Chromosome"/>
</dbReference>
<dbReference type="EMBL" id="CP026520">
    <property type="protein sequence ID" value="QAV18729.1"/>
    <property type="molecule type" value="Genomic_DNA"/>
</dbReference>
<sequence>MRKTKIVCTMGPSCRSVEVLKELIAAGMNVARINMAHGELEDHSLQISRIRQAAKEMGAIVPVLMDIKGPEVRIGLLKEASCEVKTGESLTLTSEEIAGDSTRISVNYAELPQVVKAGDKILIDDGLIELRVVSAAGTEVSCEVINGGVIKPRKGVNLPGVHTTLPGVTERDIRHIEFGIREKIEIIAMSFVRKAEDVLTVRQLLEDQGCGHIQIISKIENQEGVDELEAIVEASDGIMVARGDLGVEIPVEDVPVIQKVMIESCNRAGKPVIVATQMLDSMQVNPRPTRAEVSDVANAVLQGSDAIMLSGETAAGKYPVESVRTMATIAKKAEGLYMAEASRRQAGVPAEVNVTEIISQAAVSASEAIGAKAILTPTMSGYTPRMVSKHRPKAPIIAIAPSDEVLTKLCLLWGVFPVKGEFVQTTDDMFKAAVSSGTAQGLLQSGDYTVITAGVPIGKTGTTNLIKIMQV</sequence>
<gene>
    <name evidence="22" type="primary">pyk</name>
    <name evidence="21" type="ORF">M5X16_23110</name>
    <name evidence="22" type="ORF">PC41400_14000</name>
</gene>
<evidence type="ECO:0000256" key="7">
    <source>
        <dbReference type="ARBA" id="ARBA00018587"/>
    </source>
</evidence>
<evidence type="ECO:0000256" key="11">
    <source>
        <dbReference type="ARBA" id="ARBA00022777"/>
    </source>
</evidence>
<dbReference type="GO" id="GO:0030955">
    <property type="term" value="F:potassium ion binding"/>
    <property type="evidence" value="ECO:0007669"/>
    <property type="project" value="UniProtKB-UniRule"/>
</dbReference>
<keyword evidence="10" id="KW-0547">Nucleotide-binding</keyword>
<organism evidence="22 23">
    <name type="scientific">Paenibacillus chitinolyticus</name>
    <dbReference type="NCBI Taxonomy" id="79263"/>
    <lineage>
        <taxon>Bacteria</taxon>
        <taxon>Bacillati</taxon>
        <taxon>Bacillota</taxon>
        <taxon>Bacilli</taxon>
        <taxon>Bacillales</taxon>
        <taxon>Paenibacillaceae</taxon>
        <taxon>Paenibacillus</taxon>
    </lineage>
</organism>
<evidence type="ECO:0000256" key="15">
    <source>
        <dbReference type="ARBA" id="ARBA00023152"/>
    </source>
</evidence>
<dbReference type="KEGG" id="pchi:PC41400_14000"/>
<dbReference type="UniPathway" id="UPA00109">
    <property type="reaction ID" value="UER00188"/>
</dbReference>
<keyword evidence="12" id="KW-0067">ATP-binding</keyword>
<evidence type="ECO:0000256" key="14">
    <source>
        <dbReference type="ARBA" id="ARBA00022958"/>
    </source>
</evidence>
<dbReference type="SUPFAM" id="SSF51621">
    <property type="entry name" value="Phosphoenolpyruvate/pyruvate domain"/>
    <property type="match status" value="1"/>
</dbReference>
<evidence type="ECO:0000259" key="19">
    <source>
        <dbReference type="Pfam" id="PF00224"/>
    </source>
</evidence>
<dbReference type="FunFam" id="2.40.33.10:FF:000001">
    <property type="entry name" value="Pyruvate kinase"/>
    <property type="match status" value="1"/>
</dbReference>
<evidence type="ECO:0000256" key="8">
    <source>
        <dbReference type="ARBA" id="ARBA00022679"/>
    </source>
</evidence>
<keyword evidence="9" id="KW-0479">Metal-binding</keyword>
<evidence type="ECO:0000256" key="13">
    <source>
        <dbReference type="ARBA" id="ARBA00022842"/>
    </source>
</evidence>
<evidence type="ECO:0000256" key="10">
    <source>
        <dbReference type="ARBA" id="ARBA00022741"/>
    </source>
</evidence>
<dbReference type="GO" id="GO:0004743">
    <property type="term" value="F:pyruvate kinase activity"/>
    <property type="evidence" value="ECO:0007669"/>
    <property type="project" value="UniProtKB-UniRule"/>
</dbReference>
<evidence type="ECO:0000256" key="1">
    <source>
        <dbReference type="ARBA" id="ARBA00001946"/>
    </source>
</evidence>
<dbReference type="PRINTS" id="PR01050">
    <property type="entry name" value="PYRUVTKNASE"/>
</dbReference>
<feature type="domain" description="Pyruvate kinase barrel" evidence="19">
    <location>
        <begin position="1"/>
        <end position="323"/>
    </location>
</feature>
<comment type="cofactor">
    <cofactor evidence="2">
        <name>K(+)</name>
        <dbReference type="ChEBI" id="CHEBI:29103"/>
    </cofactor>
</comment>
<dbReference type="GO" id="GO:0016301">
    <property type="term" value="F:kinase activity"/>
    <property type="evidence" value="ECO:0007669"/>
    <property type="project" value="UniProtKB-KW"/>
</dbReference>
<evidence type="ECO:0000256" key="2">
    <source>
        <dbReference type="ARBA" id="ARBA00001958"/>
    </source>
</evidence>
<evidence type="ECO:0000256" key="12">
    <source>
        <dbReference type="ARBA" id="ARBA00022840"/>
    </source>
</evidence>
<dbReference type="SUPFAM" id="SSF50800">
    <property type="entry name" value="PK beta-barrel domain-like"/>
    <property type="match status" value="1"/>
</dbReference>
<evidence type="ECO:0000256" key="5">
    <source>
        <dbReference type="ARBA" id="ARBA00008663"/>
    </source>
</evidence>
<name>A0A410WWB1_9BACL</name>
<evidence type="ECO:0000313" key="23">
    <source>
        <dbReference type="Proteomes" id="UP000288943"/>
    </source>
</evidence>
<keyword evidence="13 18" id="KW-0460">Magnesium</keyword>
<dbReference type="NCBIfam" id="NF004978">
    <property type="entry name" value="PRK06354.1"/>
    <property type="match status" value="1"/>
</dbReference>
<dbReference type="EMBL" id="JAMDMJ010000033">
    <property type="protein sequence ID" value="MCY9598647.1"/>
    <property type="molecule type" value="Genomic_DNA"/>
</dbReference>